<dbReference type="SFLD" id="SFLDS00029">
    <property type="entry name" value="Radical_SAM"/>
    <property type="match status" value="1"/>
</dbReference>
<dbReference type="InterPro" id="IPR007197">
    <property type="entry name" value="rSAM"/>
</dbReference>
<evidence type="ECO:0000313" key="7">
    <source>
        <dbReference type="EMBL" id="HIQ71765.1"/>
    </source>
</evidence>
<evidence type="ECO:0000256" key="2">
    <source>
        <dbReference type="ARBA" id="ARBA00022723"/>
    </source>
</evidence>
<reference evidence="7" key="1">
    <citation type="submission" date="2020-10" db="EMBL/GenBank/DDBJ databases">
        <authorList>
            <person name="Gilroy R."/>
        </authorList>
    </citation>
    <scope>NUCLEOTIDE SEQUENCE</scope>
    <source>
        <strain evidence="7">ChiSxjej2B14-6234</strain>
    </source>
</reference>
<dbReference type="Gene3D" id="3.20.20.70">
    <property type="entry name" value="Aldolase class I"/>
    <property type="match status" value="1"/>
</dbReference>
<dbReference type="InterPro" id="IPR016431">
    <property type="entry name" value="Pyrv-formate_lyase-activ_prd"/>
</dbReference>
<evidence type="ECO:0000256" key="4">
    <source>
        <dbReference type="ARBA" id="ARBA00023014"/>
    </source>
</evidence>
<dbReference type="PANTHER" id="PTHR43075:SF1">
    <property type="entry name" value="FORMATE LYASE ACTIVATING ENZYME, PUTATIVE (AFU_ORTHOLOGUE AFUA_2G15630)-RELATED"/>
    <property type="match status" value="1"/>
</dbReference>
<dbReference type="Proteomes" id="UP000886887">
    <property type="component" value="Unassembled WGS sequence"/>
</dbReference>
<sequence>MGTLPRVARAALHRWEEPCISGTRGSGTVFFSGCPLGCVYCQNYALSHDGQGREVSVERLSGIFRQLEEQGAHNVNLVNPTHFVPAIRRALLLRRPGVPVVYNSSGYERVRTLRAMEGLVDVYLPDFKYADADAARVYSDAEDYPQVALAAIQEMCRQTGLPRYDANGLMTRGTLVRHLILPGLTGASMRALNLLRERLPAGTPVSLMGQYTPCGEAAKYPGMNRRITRREYARVRAHMLAIGLTEGYVQDLSAADEAYIPAFDGTGL</sequence>
<dbReference type="InterPro" id="IPR040085">
    <property type="entry name" value="MJ0674-like"/>
</dbReference>
<comment type="caution">
    <text evidence="7">The sequence shown here is derived from an EMBL/GenBank/DDBJ whole genome shotgun (WGS) entry which is preliminary data.</text>
</comment>
<evidence type="ECO:0000313" key="8">
    <source>
        <dbReference type="Proteomes" id="UP000886887"/>
    </source>
</evidence>
<keyword evidence="3 5" id="KW-0408">Iron</keyword>
<keyword evidence="4 5" id="KW-0411">Iron-sulfur</keyword>
<evidence type="ECO:0000256" key="5">
    <source>
        <dbReference type="PIRSR" id="PIRSR004869-50"/>
    </source>
</evidence>
<comment type="cofactor">
    <cofactor evidence="5">
        <name>[4Fe-4S] cluster</name>
        <dbReference type="ChEBI" id="CHEBI:49883"/>
    </cofactor>
    <text evidence="5">Binds 1 [4Fe-4S] cluster. The cluster is coordinated with 3 cysteines and an exchangeable S-adenosyl-L-methionine.</text>
</comment>
<dbReference type="EMBL" id="DVFJ01000017">
    <property type="protein sequence ID" value="HIQ71765.1"/>
    <property type="molecule type" value="Genomic_DNA"/>
</dbReference>
<evidence type="ECO:0000259" key="6">
    <source>
        <dbReference type="Pfam" id="PF04055"/>
    </source>
</evidence>
<dbReference type="GO" id="GO:0051536">
    <property type="term" value="F:iron-sulfur cluster binding"/>
    <property type="evidence" value="ECO:0007669"/>
    <property type="project" value="UniProtKB-KW"/>
</dbReference>
<dbReference type="SUPFAM" id="SSF102114">
    <property type="entry name" value="Radical SAM enzymes"/>
    <property type="match status" value="1"/>
</dbReference>
<keyword evidence="2 5" id="KW-0479">Metal-binding</keyword>
<dbReference type="GO" id="GO:0003824">
    <property type="term" value="F:catalytic activity"/>
    <property type="evidence" value="ECO:0007669"/>
    <property type="project" value="InterPro"/>
</dbReference>
<feature type="binding site" evidence="5">
    <location>
        <position position="38"/>
    </location>
    <ligand>
        <name>[4Fe-4S] cluster</name>
        <dbReference type="ChEBI" id="CHEBI:49883"/>
        <note>4Fe-4S-S-AdoMet</note>
    </ligand>
</feature>
<keyword evidence="1 5" id="KW-0949">S-adenosyl-L-methionine</keyword>
<reference evidence="7" key="2">
    <citation type="journal article" date="2021" name="PeerJ">
        <title>Extensive microbial diversity within the chicken gut microbiome revealed by metagenomics and culture.</title>
        <authorList>
            <person name="Gilroy R."/>
            <person name="Ravi A."/>
            <person name="Getino M."/>
            <person name="Pursley I."/>
            <person name="Horton D.L."/>
            <person name="Alikhan N.F."/>
            <person name="Baker D."/>
            <person name="Gharbi K."/>
            <person name="Hall N."/>
            <person name="Watson M."/>
            <person name="Adriaenssens E.M."/>
            <person name="Foster-Nyarko E."/>
            <person name="Jarju S."/>
            <person name="Secka A."/>
            <person name="Antonio M."/>
            <person name="Oren A."/>
            <person name="Chaudhuri R.R."/>
            <person name="La Ragione R."/>
            <person name="Hildebrand F."/>
            <person name="Pallen M.J."/>
        </authorList>
    </citation>
    <scope>NUCLEOTIDE SEQUENCE</scope>
    <source>
        <strain evidence="7">ChiSxjej2B14-6234</strain>
    </source>
</reference>
<evidence type="ECO:0000256" key="1">
    <source>
        <dbReference type="ARBA" id="ARBA00022691"/>
    </source>
</evidence>
<feature type="binding site" evidence="5">
    <location>
        <position position="41"/>
    </location>
    <ligand>
        <name>[4Fe-4S] cluster</name>
        <dbReference type="ChEBI" id="CHEBI:49883"/>
        <note>4Fe-4S-S-AdoMet</note>
    </ligand>
</feature>
<dbReference type="PIRSF" id="PIRSF004869">
    <property type="entry name" value="PflX_prd"/>
    <property type="match status" value="1"/>
</dbReference>
<evidence type="ECO:0000256" key="3">
    <source>
        <dbReference type="ARBA" id="ARBA00023004"/>
    </source>
</evidence>
<accession>A0A9D1CQK4</accession>
<name>A0A9D1CQK4_9FIRM</name>
<dbReference type="AlphaFoldDB" id="A0A9D1CQK4"/>
<proteinExistence type="predicted"/>
<dbReference type="InterPro" id="IPR013785">
    <property type="entry name" value="Aldolase_TIM"/>
</dbReference>
<gene>
    <name evidence="7" type="ORF">IAB73_06110</name>
</gene>
<feature type="domain" description="Radical SAM core" evidence="6">
    <location>
        <begin position="29"/>
        <end position="185"/>
    </location>
</feature>
<organism evidence="7 8">
    <name type="scientific">Candidatus Onthenecus intestinigallinarum</name>
    <dbReference type="NCBI Taxonomy" id="2840875"/>
    <lineage>
        <taxon>Bacteria</taxon>
        <taxon>Bacillati</taxon>
        <taxon>Bacillota</taxon>
        <taxon>Clostridia</taxon>
        <taxon>Eubacteriales</taxon>
        <taxon>Candidatus Onthenecus</taxon>
    </lineage>
</organism>
<dbReference type="Pfam" id="PF04055">
    <property type="entry name" value="Radical_SAM"/>
    <property type="match status" value="1"/>
</dbReference>
<dbReference type="InterPro" id="IPR058240">
    <property type="entry name" value="rSAM_sf"/>
</dbReference>
<dbReference type="PANTHER" id="PTHR43075">
    <property type="entry name" value="FORMATE LYASE ACTIVATING ENZYME, PUTATIVE (AFU_ORTHOLOGUE AFUA_2G15630)-RELATED"/>
    <property type="match status" value="1"/>
</dbReference>
<feature type="binding site" evidence="5">
    <location>
        <position position="34"/>
    </location>
    <ligand>
        <name>[4Fe-4S] cluster</name>
        <dbReference type="ChEBI" id="CHEBI:49883"/>
        <note>4Fe-4S-S-AdoMet</note>
    </ligand>
</feature>
<dbReference type="GO" id="GO:0046872">
    <property type="term" value="F:metal ion binding"/>
    <property type="evidence" value="ECO:0007669"/>
    <property type="project" value="UniProtKB-KW"/>
</dbReference>
<dbReference type="CDD" id="cd01335">
    <property type="entry name" value="Radical_SAM"/>
    <property type="match status" value="1"/>
</dbReference>
<protein>
    <submittedName>
        <fullName evidence="7">Radical SAM protein</fullName>
    </submittedName>
</protein>